<proteinExistence type="predicted"/>
<reference evidence="3" key="1">
    <citation type="submission" date="2021-01" db="EMBL/GenBank/DDBJ databases">
        <title>Adiantum capillus-veneris genome.</title>
        <authorList>
            <person name="Fang Y."/>
            <person name="Liao Q."/>
        </authorList>
    </citation>
    <scope>NUCLEOTIDE SEQUENCE</scope>
    <source>
        <strain evidence="3">H3</strain>
        <tissue evidence="3">Leaf</tissue>
    </source>
</reference>
<organism evidence="3 4">
    <name type="scientific">Adiantum capillus-veneris</name>
    <name type="common">Maidenhair fern</name>
    <dbReference type="NCBI Taxonomy" id="13818"/>
    <lineage>
        <taxon>Eukaryota</taxon>
        <taxon>Viridiplantae</taxon>
        <taxon>Streptophyta</taxon>
        <taxon>Embryophyta</taxon>
        <taxon>Tracheophyta</taxon>
        <taxon>Polypodiopsida</taxon>
        <taxon>Polypodiidae</taxon>
        <taxon>Polypodiales</taxon>
        <taxon>Pteridineae</taxon>
        <taxon>Pteridaceae</taxon>
        <taxon>Vittarioideae</taxon>
        <taxon>Adiantum</taxon>
    </lineage>
</organism>
<feature type="region of interest" description="Disordered" evidence="2">
    <location>
        <begin position="229"/>
        <end position="271"/>
    </location>
</feature>
<dbReference type="AlphaFoldDB" id="A0A9D4Z4W1"/>
<evidence type="ECO:0000256" key="2">
    <source>
        <dbReference type="SAM" id="MobiDB-lite"/>
    </source>
</evidence>
<feature type="coiled-coil region" evidence="1">
    <location>
        <begin position="316"/>
        <end position="378"/>
    </location>
</feature>
<feature type="compositionally biased region" description="Basic and acidic residues" evidence="2">
    <location>
        <begin position="236"/>
        <end position="249"/>
    </location>
</feature>
<dbReference type="EMBL" id="JABFUD020000024">
    <property type="protein sequence ID" value="KAI5060652.1"/>
    <property type="molecule type" value="Genomic_DNA"/>
</dbReference>
<name>A0A9D4Z4W1_ADICA</name>
<dbReference type="Proteomes" id="UP000886520">
    <property type="component" value="Chromosome 24"/>
</dbReference>
<protein>
    <submittedName>
        <fullName evidence="3">Uncharacterized protein</fullName>
    </submittedName>
</protein>
<accession>A0A9D4Z4W1</accession>
<evidence type="ECO:0000256" key="1">
    <source>
        <dbReference type="SAM" id="Coils"/>
    </source>
</evidence>
<gene>
    <name evidence="3" type="ORF">GOP47_0025072</name>
</gene>
<sequence length="499" mass="55697">MATKESKRGNKAKVIFGVPHPLPTLSDASIRTWAEKLGCQTLLALPWEELAAPSQAEQLVQQFLDTNTIVVPGKQPVEVNAQLVHQVLHLPVEGAFETKQKFNPNEEVPKTGTMHQTKDVQDPARRMYLQFLLQNLLFMAKPEDMSMKNYSLIRAAEEGEKINWAQLYVDSLVVRATLSMKQGGHTVVHAHLRALAQSAPDDQPEKRVHVCSSSSSDLDLGRYVVKRSAAKKSRISVHESKPNSKHEPKPAVGQSNEMHPKKPLASVPDPQMSPVLLQLPFLKSPTMAEMIQHMETIAEACQMQACNLENWGASQEEHLQNMMQDLQEEVKGLRGMVITQKNSIQHLTGNITIVAEQNANLKAQLAQLGVELAKIREVNDMLAKDLQSKNDLLNVATTTLQQMVMEKEQRQQEEQLNEVALEQLKQECVSLAMDKDIYKLENQYLKEASGEDQEVVILPKDVKAKLIKSVTHQVESALKHASALKSFWDSGVLGPGKQP</sequence>
<comment type="caution">
    <text evidence="3">The sequence shown here is derived from an EMBL/GenBank/DDBJ whole genome shotgun (WGS) entry which is preliminary data.</text>
</comment>
<keyword evidence="4" id="KW-1185">Reference proteome</keyword>
<evidence type="ECO:0000313" key="3">
    <source>
        <dbReference type="EMBL" id="KAI5060652.1"/>
    </source>
</evidence>
<evidence type="ECO:0000313" key="4">
    <source>
        <dbReference type="Proteomes" id="UP000886520"/>
    </source>
</evidence>
<keyword evidence="1" id="KW-0175">Coiled coil</keyword>